<dbReference type="InterPro" id="IPR007061">
    <property type="entry name" value="MST-like"/>
</dbReference>
<dbReference type="Proteomes" id="UP000373149">
    <property type="component" value="Unassembled WGS sequence"/>
</dbReference>
<dbReference type="Pfam" id="PF04978">
    <property type="entry name" value="MST"/>
    <property type="match status" value="1"/>
</dbReference>
<reference evidence="2 3" key="1">
    <citation type="submission" date="2019-09" db="EMBL/GenBank/DDBJ databases">
        <authorList>
            <person name="Duangmal K."/>
            <person name="Teo W.F.A."/>
            <person name="Lipun K."/>
        </authorList>
    </citation>
    <scope>NUCLEOTIDE SEQUENCE [LARGE SCALE GENOMIC DNA]</scope>
    <source>
        <strain evidence="2 3">K1PN6</strain>
    </source>
</reference>
<dbReference type="AlphaFoldDB" id="A0A5N8X7X0"/>
<gene>
    <name evidence="2" type="ORF">FPZ41_46385</name>
</gene>
<dbReference type="Gene3D" id="1.20.120.450">
    <property type="entry name" value="dinb family like domain"/>
    <property type="match status" value="1"/>
</dbReference>
<feature type="compositionally biased region" description="Polar residues" evidence="1">
    <location>
        <begin position="1"/>
        <end position="13"/>
    </location>
</feature>
<proteinExistence type="predicted"/>
<evidence type="ECO:0000313" key="2">
    <source>
        <dbReference type="EMBL" id="MPY55570.1"/>
    </source>
</evidence>
<evidence type="ECO:0000256" key="1">
    <source>
        <dbReference type="SAM" id="MobiDB-lite"/>
    </source>
</evidence>
<dbReference type="SUPFAM" id="SSF109854">
    <property type="entry name" value="DinB/YfiT-like putative metalloenzymes"/>
    <property type="match status" value="1"/>
</dbReference>
<comment type="caution">
    <text evidence="2">The sequence shown here is derived from an EMBL/GenBank/DDBJ whole genome shotgun (WGS) entry which is preliminary data.</text>
</comment>
<dbReference type="InterPro" id="IPR034660">
    <property type="entry name" value="DinB/YfiT-like"/>
</dbReference>
<accession>A0A5N8X7X0</accession>
<evidence type="ECO:0000313" key="3">
    <source>
        <dbReference type="Proteomes" id="UP000373149"/>
    </source>
</evidence>
<dbReference type="EMBL" id="VMNX01000504">
    <property type="protein sequence ID" value="MPY55570.1"/>
    <property type="molecule type" value="Genomic_DNA"/>
</dbReference>
<protein>
    <submittedName>
        <fullName evidence="2">DinB family protein</fullName>
    </submittedName>
</protein>
<sequence length="181" mass="19984">MLPGMNTNTSDIPQTLPDGRPIPLLTGDERPMLESWLAFHRATLALKCTGLDDAQLRTASAEPSELTLLGLVQHLAEVERNWFQRALAGHDVPHLFGPTGYELAPERGIDEAFAVWREEVARSEELCAGRSLDDTGRIADGPMAGLEVSLRWILIHMIEEYARHNGHADIVRERIDGVTGA</sequence>
<feature type="region of interest" description="Disordered" evidence="1">
    <location>
        <begin position="1"/>
        <end position="21"/>
    </location>
</feature>
<name>A0A5N8X7X0_9ACTN</name>
<organism evidence="2 3">
    <name type="scientific">Streptomyces acidicola</name>
    <dbReference type="NCBI Taxonomy" id="2596892"/>
    <lineage>
        <taxon>Bacteria</taxon>
        <taxon>Bacillati</taxon>
        <taxon>Actinomycetota</taxon>
        <taxon>Actinomycetes</taxon>
        <taxon>Kitasatosporales</taxon>
        <taxon>Streptomycetaceae</taxon>
        <taxon>Streptomyces</taxon>
    </lineage>
</organism>
<keyword evidence="3" id="KW-1185">Reference proteome</keyword>